<dbReference type="InterPro" id="IPR036249">
    <property type="entry name" value="Thioredoxin-like_sf"/>
</dbReference>
<evidence type="ECO:0000259" key="1">
    <source>
        <dbReference type="PROSITE" id="PS50404"/>
    </source>
</evidence>
<dbReference type="SFLD" id="SFLDS00019">
    <property type="entry name" value="Glutathione_Transferase_(cytos"/>
    <property type="match status" value="1"/>
</dbReference>
<dbReference type="InterPro" id="IPR004045">
    <property type="entry name" value="Glutathione_S-Trfase_N"/>
</dbReference>
<dbReference type="CDD" id="cd03207">
    <property type="entry name" value="GST_C_8"/>
    <property type="match status" value="1"/>
</dbReference>
<comment type="caution">
    <text evidence="3">The sequence shown here is derived from an EMBL/GenBank/DDBJ whole genome shotgun (WGS) entry which is preliminary data.</text>
</comment>
<dbReference type="SFLD" id="SFLDG00358">
    <property type="entry name" value="Main_(cytGST)"/>
    <property type="match status" value="1"/>
</dbReference>
<dbReference type="PANTHER" id="PTHR44051:SF8">
    <property type="entry name" value="GLUTATHIONE S-TRANSFERASE GSTA"/>
    <property type="match status" value="1"/>
</dbReference>
<dbReference type="InterPro" id="IPR036282">
    <property type="entry name" value="Glutathione-S-Trfase_C_sf"/>
</dbReference>
<dbReference type="PROSITE" id="PS50405">
    <property type="entry name" value="GST_CTER"/>
    <property type="match status" value="1"/>
</dbReference>
<name>A0ABS5W4R7_9SPHN</name>
<dbReference type="PANTHER" id="PTHR44051">
    <property type="entry name" value="GLUTATHIONE S-TRANSFERASE-RELATED"/>
    <property type="match status" value="1"/>
</dbReference>
<dbReference type="Pfam" id="PF02798">
    <property type="entry name" value="GST_N"/>
    <property type="match status" value="1"/>
</dbReference>
<evidence type="ECO:0000259" key="2">
    <source>
        <dbReference type="PROSITE" id="PS50405"/>
    </source>
</evidence>
<protein>
    <submittedName>
        <fullName evidence="3">Glutathione S-transferase family protein</fullName>
    </submittedName>
</protein>
<dbReference type="PROSITE" id="PS50404">
    <property type="entry name" value="GST_NTER"/>
    <property type="match status" value="1"/>
</dbReference>
<evidence type="ECO:0000313" key="4">
    <source>
        <dbReference type="Proteomes" id="UP000811255"/>
    </source>
</evidence>
<dbReference type="InterPro" id="IPR010987">
    <property type="entry name" value="Glutathione-S-Trfase_C-like"/>
</dbReference>
<proteinExistence type="predicted"/>
<keyword evidence="4" id="KW-1185">Reference proteome</keyword>
<dbReference type="Proteomes" id="UP000811255">
    <property type="component" value="Unassembled WGS sequence"/>
</dbReference>
<dbReference type="Gene3D" id="1.20.1050.10">
    <property type="match status" value="1"/>
</dbReference>
<feature type="domain" description="GST N-terminal" evidence="1">
    <location>
        <begin position="13"/>
        <end position="92"/>
    </location>
</feature>
<dbReference type="SUPFAM" id="SSF47616">
    <property type="entry name" value="GST C-terminal domain-like"/>
    <property type="match status" value="1"/>
</dbReference>
<organism evidence="3 4">
    <name type="scientific">Croceibacterium selenioxidans</name>
    <dbReference type="NCBI Taxonomy" id="2838833"/>
    <lineage>
        <taxon>Bacteria</taxon>
        <taxon>Pseudomonadati</taxon>
        <taxon>Pseudomonadota</taxon>
        <taxon>Alphaproteobacteria</taxon>
        <taxon>Sphingomonadales</taxon>
        <taxon>Erythrobacteraceae</taxon>
        <taxon>Croceibacterium</taxon>
    </lineage>
</organism>
<evidence type="ECO:0000313" key="3">
    <source>
        <dbReference type="EMBL" id="MBT2134317.1"/>
    </source>
</evidence>
<dbReference type="CDD" id="cd03046">
    <property type="entry name" value="GST_N_GTT1_like"/>
    <property type="match status" value="1"/>
</dbReference>
<reference evidence="3 4" key="1">
    <citation type="submission" date="2021-05" db="EMBL/GenBank/DDBJ databases">
        <title>Croceibacterium sp. LX-88 genome sequence.</title>
        <authorList>
            <person name="Luo X."/>
        </authorList>
    </citation>
    <scope>NUCLEOTIDE SEQUENCE [LARGE SCALE GENOMIC DNA]</scope>
    <source>
        <strain evidence="3 4">LX-88</strain>
    </source>
</reference>
<dbReference type="Gene3D" id="3.40.30.10">
    <property type="entry name" value="Glutaredoxin"/>
    <property type="match status" value="1"/>
</dbReference>
<dbReference type="EMBL" id="JAHFVK010000001">
    <property type="protein sequence ID" value="MBT2134317.1"/>
    <property type="molecule type" value="Genomic_DNA"/>
</dbReference>
<dbReference type="RefSeq" id="WP_214535645.1">
    <property type="nucleotide sequence ID" value="NZ_JAHFVK010000001.1"/>
</dbReference>
<sequence length="220" mass="24811">MTPSAPRPLVTAFEWVPPFARGLVRDLRVRWALEEIGEPYDTELLNAGSPRPEAYLSRQPFDQVPAFREGDLDIFETGAILLYLGEQDERLLPKDGQPRWTAISWLFSALNSVEPFIVPITIYDLLHQDKAWMPEAREAALAICRKRLSRLTDALAGKDWLAGRFSIADIAMITVLNNLRHTDLIAEYPALAAYKARGEERPAYKRALAAQMADFTEEAA</sequence>
<dbReference type="InterPro" id="IPR040079">
    <property type="entry name" value="Glutathione_S-Trfase"/>
</dbReference>
<dbReference type="Pfam" id="PF13410">
    <property type="entry name" value="GST_C_2"/>
    <property type="match status" value="1"/>
</dbReference>
<gene>
    <name evidence="3" type="ORF">KK137_08235</name>
</gene>
<dbReference type="SUPFAM" id="SSF52833">
    <property type="entry name" value="Thioredoxin-like"/>
    <property type="match status" value="1"/>
</dbReference>
<accession>A0ABS5W4R7</accession>
<feature type="domain" description="GST C-terminal" evidence="2">
    <location>
        <begin position="95"/>
        <end position="215"/>
    </location>
</feature>